<dbReference type="RefSeq" id="WP_320506463.1">
    <property type="nucleotide sequence ID" value="NZ_JAXCLW010000001.1"/>
</dbReference>
<dbReference type="PANTHER" id="PTHR43711">
    <property type="entry name" value="TWO-COMPONENT HISTIDINE KINASE"/>
    <property type="match status" value="1"/>
</dbReference>
<keyword evidence="5" id="KW-0418">Kinase</keyword>
<evidence type="ECO:0000256" key="2">
    <source>
        <dbReference type="ARBA" id="ARBA00012438"/>
    </source>
</evidence>
<dbReference type="GO" id="GO:0005524">
    <property type="term" value="F:ATP binding"/>
    <property type="evidence" value="ECO:0007669"/>
    <property type="project" value="UniProtKB-KW"/>
</dbReference>
<comment type="caution">
    <text evidence="8">The sequence shown here is derived from an EMBL/GenBank/DDBJ whole genome shotgun (WGS) entry which is preliminary data.</text>
</comment>
<dbReference type="InterPro" id="IPR003594">
    <property type="entry name" value="HATPase_dom"/>
</dbReference>
<accession>A0ABU5E520</accession>
<evidence type="ECO:0000256" key="3">
    <source>
        <dbReference type="ARBA" id="ARBA00022553"/>
    </source>
</evidence>
<feature type="domain" description="Histidine kinase" evidence="7">
    <location>
        <begin position="184"/>
        <end position="404"/>
    </location>
</feature>
<dbReference type="Gene3D" id="3.30.565.10">
    <property type="entry name" value="Histidine kinase-like ATPase, C-terminal domain"/>
    <property type="match status" value="1"/>
</dbReference>
<dbReference type="InterPro" id="IPR036097">
    <property type="entry name" value="HisK_dim/P_sf"/>
</dbReference>
<dbReference type="CDD" id="cd00082">
    <property type="entry name" value="HisKA"/>
    <property type="match status" value="1"/>
</dbReference>
<evidence type="ECO:0000313" key="8">
    <source>
        <dbReference type="EMBL" id="MDY0881398.1"/>
    </source>
</evidence>
<dbReference type="InterPro" id="IPR003661">
    <property type="entry name" value="HisK_dim/P_dom"/>
</dbReference>
<dbReference type="Pfam" id="PF02518">
    <property type="entry name" value="HATPase_c"/>
    <property type="match status" value="1"/>
</dbReference>
<keyword evidence="9" id="KW-1185">Reference proteome</keyword>
<dbReference type="PROSITE" id="PS50109">
    <property type="entry name" value="HIS_KIN"/>
    <property type="match status" value="1"/>
</dbReference>
<gene>
    <name evidence="8" type="ORF">SMD27_00945</name>
</gene>
<protein>
    <recommendedName>
        <fullName evidence="2">histidine kinase</fullName>
        <ecNumber evidence="2">2.7.13.3</ecNumber>
    </recommendedName>
</protein>
<comment type="catalytic activity">
    <reaction evidence="1">
        <text>ATP + protein L-histidine = ADP + protein N-phospho-L-histidine.</text>
        <dbReference type="EC" id="2.7.13.3"/>
    </reaction>
</comment>
<dbReference type="SUPFAM" id="SSF47384">
    <property type="entry name" value="Homodimeric domain of signal transducing histidine kinase"/>
    <property type="match status" value="1"/>
</dbReference>
<proteinExistence type="predicted"/>
<dbReference type="PANTHER" id="PTHR43711:SF1">
    <property type="entry name" value="HISTIDINE KINASE 1"/>
    <property type="match status" value="1"/>
</dbReference>
<dbReference type="SMART" id="SM00387">
    <property type="entry name" value="HATPase_c"/>
    <property type="match status" value="1"/>
</dbReference>
<evidence type="ECO:0000256" key="1">
    <source>
        <dbReference type="ARBA" id="ARBA00000085"/>
    </source>
</evidence>
<dbReference type="SUPFAM" id="SSF54631">
    <property type="entry name" value="CBS-domain pair"/>
    <property type="match status" value="1"/>
</dbReference>
<evidence type="ECO:0000256" key="4">
    <source>
        <dbReference type="ARBA" id="ARBA00022679"/>
    </source>
</evidence>
<dbReference type="InterPro" id="IPR005467">
    <property type="entry name" value="His_kinase_dom"/>
</dbReference>
<evidence type="ECO:0000256" key="5">
    <source>
        <dbReference type="ARBA" id="ARBA00022777"/>
    </source>
</evidence>
<keyword evidence="4" id="KW-0808">Transferase</keyword>
<dbReference type="InterPro" id="IPR004358">
    <property type="entry name" value="Sig_transdc_His_kin-like_C"/>
</dbReference>
<keyword evidence="8" id="KW-0067">ATP-binding</keyword>
<dbReference type="InterPro" id="IPR036890">
    <property type="entry name" value="HATPase_C_sf"/>
</dbReference>
<dbReference type="InterPro" id="IPR046342">
    <property type="entry name" value="CBS_dom_sf"/>
</dbReference>
<reference evidence="8 9" key="1">
    <citation type="journal article" date="2016" name="Antonie Van Leeuwenhoek">
        <title>Dongia soli sp. nov., isolated from soil from Dokdo, Korea.</title>
        <authorList>
            <person name="Kim D.U."/>
            <person name="Lee H."/>
            <person name="Kim H."/>
            <person name="Kim S.G."/>
            <person name="Ka J.O."/>
        </authorList>
    </citation>
    <scope>NUCLEOTIDE SEQUENCE [LARGE SCALE GENOMIC DNA]</scope>
    <source>
        <strain evidence="8 9">D78</strain>
    </source>
</reference>
<keyword evidence="3" id="KW-0597">Phosphoprotein</keyword>
<keyword evidence="6" id="KW-0902">Two-component regulatory system</keyword>
<dbReference type="Proteomes" id="UP001279642">
    <property type="component" value="Unassembled WGS sequence"/>
</dbReference>
<dbReference type="Gene3D" id="1.10.287.130">
    <property type="match status" value="1"/>
</dbReference>
<dbReference type="InterPro" id="IPR050736">
    <property type="entry name" value="Sensor_HK_Regulatory"/>
</dbReference>
<evidence type="ECO:0000313" key="9">
    <source>
        <dbReference type="Proteomes" id="UP001279642"/>
    </source>
</evidence>
<keyword evidence="8" id="KW-0547">Nucleotide-binding</keyword>
<dbReference type="SUPFAM" id="SSF55874">
    <property type="entry name" value="ATPase domain of HSP90 chaperone/DNA topoisomerase II/histidine kinase"/>
    <property type="match status" value="1"/>
</dbReference>
<sequence length="414" mass="45548">MPELATANQHRFSVEPEMDEIRITRYTARDVALPAPPISADLTGGEVLDLFSAHPSLPIFAVVGPDDELIGVIERDRLLFQFSQPLWYDVYNRRPVAPLINTRPLAVDMATTIDQLKAMIAFDHPEAIGTGFVITENGRYAAIGTMMVLLERTVEQAHLHAAELETARRHAASANKAKSQFLATMSHELRTPLNAIIGFSELLMIDASVGKMPDRLTEYLDDIRSSGQHLLSLINDILDYSKLEADRMEIVQEQVFLPALMMAATRIASGQATKSEITLELSPLPQVMLMGDERRLRQVLINLLSNAIKFSPLQSKIDLAAEIDGAGQLVISVTDRGIGISSEDLNRIFMPFVQVSNTLNRTTTGTGLGLSLSRLLVERHGGRLELESEVGKGTRAMIILPPERLLPAGQSTIN</sequence>
<dbReference type="Pfam" id="PF00512">
    <property type="entry name" value="HisKA"/>
    <property type="match status" value="1"/>
</dbReference>
<name>A0ABU5E520_9PROT</name>
<dbReference type="SMART" id="SM00388">
    <property type="entry name" value="HisKA"/>
    <property type="match status" value="1"/>
</dbReference>
<organism evidence="8 9">
    <name type="scientific">Dongia soli</name>
    <dbReference type="NCBI Taxonomy" id="600628"/>
    <lineage>
        <taxon>Bacteria</taxon>
        <taxon>Pseudomonadati</taxon>
        <taxon>Pseudomonadota</taxon>
        <taxon>Alphaproteobacteria</taxon>
        <taxon>Rhodospirillales</taxon>
        <taxon>Dongiaceae</taxon>
        <taxon>Dongia</taxon>
    </lineage>
</organism>
<dbReference type="PRINTS" id="PR00344">
    <property type="entry name" value="BCTRLSENSOR"/>
</dbReference>
<dbReference type="EC" id="2.7.13.3" evidence="2"/>
<evidence type="ECO:0000256" key="6">
    <source>
        <dbReference type="ARBA" id="ARBA00023012"/>
    </source>
</evidence>
<dbReference type="EMBL" id="JAXCLW010000001">
    <property type="protein sequence ID" value="MDY0881398.1"/>
    <property type="molecule type" value="Genomic_DNA"/>
</dbReference>
<evidence type="ECO:0000259" key="7">
    <source>
        <dbReference type="PROSITE" id="PS50109"/>
    </source>
</evidence>